<feature type="transmembrane region" description="Helical" evidence="7">
    <location>
        <begin position="288"/>
        <end position="311"/>
    </location>
</feature>
<comment type="subcellular location">
    <subcellularLocation>
        <location evidence="1">Cell membrane</location>
        <topology evidence="1">Multi-pass membrane protein</topology>
    </subcellularLocation>
</comment>
<dbReference type="EMBL" id="CP010429">
    <property type="protein sequence ID" value="AKD56625.1"/>
    <property type="molecule type" value="Genomic_DNA"/>
</dbReference>
<dbReference type="HOGENOM" id="CLU_000604_8_0_10"/>
<evidence type="ECO:0000259" key="8">
    <source>
        <dbReference type="Pfam" id="PF02687"/>
    </source>
</evidence>
<dbReference type="InterPro" id="IPR050250">
    <property type="entry name" value="Macrolide_Exporter_MacB"/>
</dbReference>
<dbReference type="PANTHER" id="PTHR30572:SF4">
    <property type="entry name" value="ABC TRANSPORTER PERMEASE YTRF"/>
    <property type="match status" value="1"/>
</dbReference>
<evidence type="ECO:0000256" key="5">
    <source>
        <dbReference type="ARBA" id="ARBA00023136"/>
    </source>
</evidence>
<feature type="domain" description="ABC3 transporter permease C-terminal" evidence="8">
    <location>
        <begin position="290"/>
        <end position="405"/>
    </location>
</feature>
<feature type="domain" description="MacB-like periplasmic core" evidence="9">
    <location>
        <begin position="21"/>
        <end position="247"/>
    </location>
</feature>
<dbReference type="AlphaFoldDB" id="A0A0E3ZXT5"/>
<dbReference type="STRING" id="1379870.SD10_18710"/>
<feature type="transmembrane region" description="Helical" evidence="7">
    <location>
        <begin position="376"/>
        <end position="398"/>
    </location>
</feature>
<dbReference type="PATRIC" id="fig|1379870.5.peg.4043"/>
<sequence length="412" mass="44078">MNLLENIREGLRSIASNRLRTILTSLIIAIGITSLVGILTAIEGIQSSVDSSFAGLGANTFSIVARQDAFRRGGRVQKQDEPIDYFDAVNFKRRFPYGATIAVSTVVSGAAQAKFGSKKTNPNVQLIGGDDAYLNVKGFTIQSGRNFTQNDLTHALNVAIIGIEVANTLFEKKLNPLNQVIRVSGTQYKIIGVLDKKGGFSGGGDDRMILIPLDNARALAGTQKLSFDITTSVPTVSDQDEAVDEARGVMRLVRHDQLGQLDSFEIERADDLAKETANITGYLRIGGFGIGFITLLGASIALLNIMLVSVTERTREIGIRKSLGATPKRIREQFLIEAIVICILGGIGGILLGLGVGNLIAGVISQGKGSFIVPWGWMGLGIVVCVTVGLFAGIYPAVRASKLDPIDALRYE</sequence>
<dbReference type="GO" id="GO:0022857">
    <property type="term" value="F:transmembrane transporter activity"/>
    <property type="evidence" value="ECO:0007669"/>
    <property type="project" value="TreeGrafter"/>
</dbReference>
<proteinExistence type="inferred from homology"/>
<evidence type="ECO:0000256" key="3">
    <source>
        <dbReference type="ARBA" id="ARBA00022692"/>
    </source>
</evidence>
<dbReference type="KEGG" id="srd:SD10_18710"/>
<keyword evidence="5 7" id="KW-0472">Membrane</keyword>
<dbReference type="InterPro" id="IPR025857">
    <property type="entry name" value="MacB_PCD"/>
</dbReference>
<dbReference type="GO" id="GO:0005886">
    <property type="term" value="C:plasma membrane"/>
    <property type="evidence" value="ECO:0007669"/>
    <property type="project" value="UniProtKB-SubCell"/>
</dbReference>
<evidence type="ECO:0000256" key="6">
    <source>
        <dbReference type="ARBA" id="ARBA00038076"/>
    </source>
</evidence>
<feature type="transmembrane region" description="Helical" evidence="7">
    <location>
        <begin position="338"/>
        <end position="364"/>
    </location>
</feature>
<comment type="similarity">
    <text evidence="6">Belongs to the ABC-4 integral membrane protein family.</text>
</comment>
<dbReference type="Pfam" id="PF12704">
    <property type="entry name" value="MacB_PCD"/>
    <property type="match status" value="1"/>
</dbReference>
<feature type="transmembrane region" description="Helical" evidence="7">
    <location>
        <begin position="21"/>
        <end position="42"/>
    </location>
</feature>
<dbReference type="OrthoDB" id="9770036at2"/>
<dbReference type="Pfam" id="PF02687">
    <property type="entry name" value="FtsX"/>
    <property type="match status" value="1"/>
</dbReference>
<dbReference type="Proteomes" id="UP000033054">
    <property type="component" value="Chromosome"/>
</dbReference>
<evidence type="ECO:0000256" key="1">
    <source>
        <dbReference type="ARBA" id="ARBA00004651"/>
    </source>
</evidence>
<keyword evidence="11" id="KW-1185">Reference proteome</keyword>
<protein>
    <submittedName>
        <fullName evidence="10">ABC transporter</fullName>
    </submittedName>
</protein>
<evidence type="ECO:0000313" key="11">
    <source>
        <dbReference type="Proteomes" id="UP000033054"/>
    </source>
</evidence>
<reference evidence="10 11" key="1">
    <citation type="journal article" date="2014" name="Curr. Microbiol.">
        <title>Spirosoma radiotolerans sp. nov., a gamma-radiation-resistant bacterium isolated from gamma ray-irradiated soil.</title>
        <authorList>
            <person name="Lee J.J."/>
            <person name="Srinivasan S."/>
            <person name="Lim S."/>
            <person name="Joe M."/>
            <person name="Im S."/>
            <person name="Bae S.I."/>
            <person name="Park K.R."/>
            <person name="Han J.H."/>
            <person name="Park S.H."/>
            <person name="Joo B.M."/>
            <person name="Park S.J."/>
            <person name="Kim M.K."/>
        </authorList>
    </citation>
    <scope>NUCLEOTIDE SEQUENCE [LARGE SCALE GENOMIC DNA]</scope>
    <source>
        <strain evidence="10 11">DG5A</strain>
    </source>
</reference>
<accession>A0A0E3ZXT5</accession>
<organism evidence="10 11">
    <name type="scientific">Spirosoma radiotolerans</name>
    <dbReference type="NCBI Taxonomy" id="1379870"/>
    <lineage>
        <taxon>Bacteria</taxon>
        <taxon>Pseudomonadati</taxon>
        <taxon>Bacteroidota</taxon>
        <taxon>Cytophagia</taxon>
        <taxon>Cytophagales</taxon>
        <taxon>Cytophagaceae</taxon>
        <taxon>Spirosoma</taxon>
    </lineage>
</organism>
<evidence type="ECO:0000259" key="9">
    <source>
        <dbReference type="Pfam" id="PF12704"/>
    </source>
</evidence>
<evidence type="ECO:0000256" key="7">
    <source>
        <dbReference type="SAM" id="Phobius"/>
    </source>
</evidence>
<dbReference type="InterPro" id="IPR003838">
    <property type="entry name" value="ABC3_permease_C"/>
</dbReference>
<name>A0A0E3ZXT5_9BACT</name>
<evidence type="ECO:0000256" key="4">
    <source>
        <dbReference type="ARBA" id="ARBA00022989"/>
    </source>
</evidence>
<evidence type="ECO:0000256" key="2">
    <source>
        <dbReference type="ARBA" id="ARBA00022475"/>
    </source>
</evidence>
<keyword evidence="3 7" id="KW-0812">Transmembrane</keyword>
<keyword evidence="4 7" id="KW-1133">Transmembrane helix</keyword>
<gene>
    <name evidence="10" type="ORF">SD10_18710</name>
</gene>
<dbReference type="PANTHER" id="PTHR30572">
    <property type="entry name" value="MEMBRANE COMPONENT OF TRANSPORTER-RELATED"/>
    <property type="match status" value="1"/>
</dbReference>
<keyword evidence="2" id="KW-1003">Cell membrane</keyword>
<evidence type="ECO:0000313" key="10">
    <source>
        <dbReference type="EMBL" id="AKD56625.1"/>
    </source>
</evidence>
<dbReference type="RefSeq" id="WP_046575815.1">
    <property type="nucleotide sequence ID" value="NZ_CP010429.1"/>
</dbReference>